<dbReference type="AlphaFoldDB" id="A0A1Y1W5J7"/>
<dbReference type="EC" id="2.1.1.221" evidence="1"/>
<evidence type="ECO:0000256" key="2">
    <source>
        <dbReference type="ARBA" id="ARBA00020451"/>
    </source>
</evidence>
<dbReference type="InterPro" id="IPR038459">
    <property type="entry name" value="MT_TRM10-typ_sf"/>
</dbReference>
<evidence type="ECO:0000256" key="6">
    <source>
        <dbReference type="ARBA" id="ARBA00031792"/>
    </source>
</evidence>
<evidence type="ECO:0000256" key="9">
    <source>
        <dbReference type="SAM" id="MobiDB-lite"/>
    </source>
</evidence>
<dbReference type="PROSITE" id="PS51675">
    <property type="entry name" value="SAM_MT_TRM10"/>
    <property type="match status" value="1"/>
</dbReference>
<evidence type="ECO:0000256" key="5">
    <source>
        <dbReference type="ARBA" id="ARBA00022691"/>
    </source>
</evidence>
<dbReference type="RefSeq" id="XP_040742266.1">
    <property type="nucleotide sequence ID" value="XM_040887879.1"/>
</dbReference>
<feature type="region of interest" description="Disordered" evidence="9">
    <location>
        <begin position="54"/>
        <end position="90"/>
    </location>
</feature>
<accession>A0A1Y1W5J7</accession>
<dbReference type="InterPro" id="IPR007356">
    <property type="entry name" value="tRNA_m1G_MeTrfase_euk"/>
</dbReference>
<dbReference type="GO" id="GO:0002939">
    <property type="term" value="P:tRNA N1-guanine methylation"/>
    <property type="evidence" value="ECO:0007669"/>
    <property type="project" value="TreeGrafter"/>
</dbReference>
<feature type="compositionally biased region" description="Basic and acidic residues" evidence="9">
    <location>
        <begin position="77"/>
        <end position="89"/>
    </location>
</feature>
<dbReference type="GeneID" id="63804527"/>
<name>A0A1Y1W5J7_9FUNG</name>
<dbReference type="EMBL" id="MCFD01000009">
    <property type="protein sequence ID" value="ORX68484.1"/>
    <property type="molecule type" value="Genomic_DNA"/>
</dbReference>
<dbReference type="STRING" id="61395.A0A1Y1W5J7"/>
<dbReference type="GO" id="GO:0005634">
    <property type="term" value="C:nucleus"/>
    <property type="evidence" value="ECO:0007669"/>
    <property type="project" value="TreeGrafter"/>
</dbReference>
<comment type="caution">
    <text evidence="11">The sequence shown here is derived from an EMBL/GenBank/DDBJ whole genome shotgun (WGS) entry which is preliminary data.</text>
</comment>
<evidence type="ECO:0000256" key="3">
    <source>
        <dbReference type="ARBA" id="ARBA00022603"/>
    </source>
</evidence>
<evidence type="ECO:0000256" key="1">
    <source>
        <dbReference type="ARBA" id="ARBA00012797"/>
    </source>
</evidence>
<proteinExistence type="predicted"/>
<protein>
    <recommendedName>
        <fullName evidence="2">tRNA (guanine(9)-N1)-methyltransferase</fullName>
        <ecNumber evidence="1">2.1.1.221</ecNumber>
    </recommendedName>
    <alternativeName>
        <fullName evidence="7">tRNA methyltransferase 10</fullName>
    </alternativeName>
    <alternativeName>
        <fullName evidence="6">tRNA(m1G9)-methyltransferase</fullName>
    </alternativeName>
</protein>
<dbReference type="CDD" id="cd18089">
    <property type="entry name" value="SPOUT_Trm10-like"/>
    <property type="match status" value="1"/>
</dbReference>
<dbReference type="PANTHER" id="PTHR13563">
    <property type="entry name" value="TRNA (GUANINE-9-) METHYLTRANSFERASE"/>
    <property type="match status" value="1"/>
</dbReference>
<keyword evidence="3" id="KW-0489">Methyltransferase</keyword>
<feature type="domain" description="SAM-dependent MTase TRM10-type" evidence="10">
    <location>
        <begin position="82"/>
        <end position="274"/>
    </location>
</feature>
<evidence type="ECO:0000256" key="4">
    <source>
        <dbReference type="ARBA" id="ARBA00022679"/>
    </source>
</evidence>
<dbReference type="OrthoDB" id="278300at2759"/>
<reference evidence="11 12" key="1">
    <citation type="submission" date="2016-07" db="EMBL/GenBank/DDBJ databases">
        <title>Pervasive Adenine N6-methylation of Active Genes in Fungi.</title>
        <authorList>
            <consortium name="DOE Joint Genome Institute"/>
            <person name="Mondo S.J."/>
            <person name="Dannebaum R.O."/>
            <person name="Kuo R.C."/>
            <person name="Labutti K."/>
            <person name="Haridas S."/>
            <person name="Kuo A."/>
            <person name="Salamov A."/>
            <person name="Ahrendt S.R."/>
            <person name="Lipzen A."/>
            <person name="Sullivan W."/>
            <person name="Andreopoulos W.B."/>
            <person name="Clum A."/>
            <person name="Lindquist E."/>
            <person name="Daum C."/>
            <person name="Ramamoorthy G.K."/>
            <person name="Gryganskyi A."/>
            <person name="Culley D."/>
            <person name="Magnuson J.K."/>
            <person name="James T.Y."/>
            <person name="O'Malley M.A."/>
            <person name="Stajich J.E."/>
            <person name="Spatafora J.W."/>
            <person name="Visel A."/>
            <person name="Grigoriev I.V."/>
        </authorList>
    </citation>
    <scope>NUCLEOTIDE SEQUENCE [LARGE SCALE GENOMIC DNA]</scope>
    <source>
        <strain evidence="11 12">ATCC 12442</strain>
    </source>
</reference>
<dbReference type="Gene3D" id="3.40.1280.30">
    <property type="match status" value="1"/>
</dbReference>
<evidence type="ECO:0000313" key="11">
    <source>
        <dbReference type="EMBL" id="ORX68484.1"/>
    </source>
</evidence>
<organism evidence="11 12">
    <name type="scientific">Linderina pennispora</name>
    <dbReference type="NCBI Taxonomy" id="61395"/>
    <lineage>
        <taxon>Eukaryota</taxon>
        <taxon>Fungi</taxon>
        <taxon>Fungi incertae sedis</taxon>
        <taxon>Zoopagomycota</taxon>
        <taxon>Kickxellomycotina</taxon>
        <taxon>Kickxellomycetes</taxon>
        <taxon>Kickxellales</taxon>
        <taxon>Kickxellaceae</taxon>
        <taxon>Linderina</taxon>
    </lineage>
</organism>
<evidence type="ECO:0000256" key="8">
    <source>
        <dbReference type="ARBA" id="ARBA00048434"/>
    </source>
</evidence>
<dbReference type="GO" id="GO:0000049">
    <property type="term" value="F:tRNA binding"/>
    <property type="evidence" value="ECO:0007669"/>
    <property type="project" value="TreeGrafter"/>
</dbReference>
<feature type="compositionally biased region" description="Basic and acidic residues" evidence="9">
    <location>
        <begin position="55"/>
        <end position="68"/>
    </location>
</feature>
<evidence type="ECO:0000256" key="7">
    <source>
        <dbReference type="ARBA" id="ARBA00032166"/>
    </source>
</evidence>
<evidence type="ECO:0000313" key="12">
    <source>
        <dbReference type="Proteomes" id="UP000193922"/>
    </source>
</evidence>
<gene>
    <name evidence="11" type="ORF">DL89DRAFT_268321</name>
</gene>
<dbReference type="Proteomes" id="UP000193922">
    <property type="component" value="Unassembled WGS sequence"/>
</dbReference>
<dbReference type="InterPro" id="IPR028564">
    <property type="entry name" value="MT_TRM10-typ"/>
</dbReference>
<sequence>MSDSTKPAENGNGPAAKKSLSVNDYVPTGMALEEFHKLSRNQQKKVMQTEQWALHADEYKEKQREKARESRKRKRARQADARPQEKVEQTESTVRIVLDMDFDDKMNDKEVKSMCSQVMRCYAVNRQAKRRVNLHITKLHGRGSERFATALKDHKMWSKEHITFDDREYIDRFQKDELVYLTADSDNVVEELDQNTVYVVGGIVDKNRYPKLTLDKAQQQGIRHARLPIGEYVKMSTRKVMTVNQIFEMLVKFVETEDWKTAFMETIPQRKFTEEDKTS</sequence>
<feature type="region of interest" description="Disordered" evidence="9">
    <location>
        <begin position="1"/>
        <end position="22"/>
    </location>
</feature>
<keyword evidence="5" id="KW-0949">S-adenosyl-L-methionine</keyword>
<evidence type="ECO:0000259" key="10">
    <source>
        <dbReference type="PROSITE" id="PS51675"/>
    </source>
</evidence>
<keyword evidence="12" id="KW-1185">Reference proteome</keyword>
<comment type="catalytic activity">
    <reaction evidence="8">
        <text>guanosine(9) in tRNA + S-adenosyl-L-methionine = N(1)-methylguanosine(9) in tRNA + S-adenosyl-L-homocysteine + H(+)</text>
        <dbReference type="Rhea" id="RHEA:43156"/>
        <dbReference type="Rhea" id="RHEA-COMP:10367"/>
        <dbReference type="Rhea" id="RHEA-COMP:10368"/>
        <dbReference type="ChEBI" id="CHEBI:15378"/>
        <dbReference type="ChEBI" id="CHEBI:57856"/>
        <dbReference type="ChEBI" id="CHEBI:59789"/>
        <dbReference type="ChEBI" id="CHEBI:73542"/>
        <dbReference type="ChEBI" id="CHEBI:74269"/>
        <dbReference type="EC" id="2.1.1.221"/>
    </reaction>
</comment>
<dbReference type="FunFam" id="3.40.1280.30:FF:000001">
    <property type="entry name" value="tRNA methyltransferase 10 homolog A"/>
    <property type="match status" value="1"/>
</dbReference>
<keyword evidence="4" id="KW-0808">Transferase</keyword>
<dbReference type="GO" id="GO:0052905">
    <property type="term" value="F:tRNA (guanosine(9)-N1)-methyltransferase activity"/>
    <property type="evidence" value="ECO:0007669"/>
    <property type="project" value="UniProtKB-EC"/>
</dbReference>
<dbReference type="PANTHER" id="PTHR13563:SF13">
    <property type="entry name" value="TRNA METHYLTRANSFERASE 10 HOMOLOG A"/>
    <property type="match status" value="1"/>
</dbReference>